<keyword evidence="12" id="KW-1185">Reference proteome</keyword>
<evidence type="ECO:0000259" key="10">
    <source>
        <dbReference type="PROSITE" id="PS50102"/>
    </source>
</evidence>
<keyword evidence="4" id="KW-0539">Nucleus</keyword>
<evidence type="ECO:0000256" key="7">
    <source>
        <dbReference type="ARBA" id="ARBA00063471"/>
    </source>
</evidence>
<sequence length="690" mass="74833">MEKEPKPKFAKTKASKSERSARQPITDETVDSDSDDAVEDVRCIAKLIDSDLIFLLFNSSFKPPKGFSAVSVKLDPNNAHFDKSVIEGKNTAEVVVIRVPADFPLESLNGIEIPLDSPVSNSTPLARIQVARSKLFSKKSKKSDTDATEKKSDLEFGLFNLPSSISILETSGAGGETGEMDDFVPLVVDSRIDGYRIGEYLLCHTHIIGIDEYFEPASKKFTKHFSITPLGSSAPSHDDFVDAANAIKNVPYIERVHPEGLKPQYEPYGFSTEGKALKASMERYVKNTGEAIQWSQVQDLGLQPPQVPAILSFTSVAQLFLAMSYSAGIPLANDASKTTLWMGELEPWMDENYVRQLWNSIGENVTVKMIRDKMTGHSAGYCFVDFGNNTSAARQLAGLQGSMIPGTNRVFRLNWASGGGLVDRRENIGQEYSIFVGDLGQEVNDIVLLNTFQVRYESVKSARVVLDPATGMSRGYGFVKFGSEIDSQRAMTEMNGQFCGSRAMRINVATQKNKLMQGGPTGIGMGGMGGMGGGQGGMGQMGGMGMQQGYYPFNPVAMQAQMQQMQLQQQLQQPGAGPQISSAINGQPIAGGPAFGMSVGTNGFNNFPDPNNTTVFIGGLSPAVGDDELRSHFSQFGEIVYTKIPPGKGCGFVQFSTRQSAEYAIQQMNNAIIGGNRVRLSWGKSQAAMK</sequence>
<evidence type="ECO:0000256" key="1">
    <source>
        <dbReference type="ARBA" id="ARBA00004123"/>
    </source>
</evidence>
<dbReference type="Pfam" id="PF00076">
    <property type="entry name" value="RRM_1"/>
    <property type="match status" value="3"/>
</dbReference>
<dbReference type="PANTHER" id="PTHR47640:SF10">
    <property type="entry name" value="TRNA SELENOCYSTEINE 1-ASSOCIATED PROTEIN 1-RELATED"/>
    <property type="match status" value="1"/>
</dbReference>
<dbReference type="FunFam" id="3.30.70.330:FF:000405">
    <property type="entry name" value="polyadenylate-binding protein RBP45"/>
    <property type="match status" value="1"/>
</dbReference>
<dbReference type="PROSITE" id="PS50102">
    <property type="entry name" value="RRM"/>
    <property type="match status" value="3"/>
</dbReference>
<dbReference type="FunFam" id="3.30.70.330:FF:000159">
    <property type="entry name" value="tRNA selenocysteine 1-associated protein 1"/>
    <property type="match status" value="1"/>
</dbReference>
<dbReference type="Gene3D" id="3.30.70.330">
    <property type="match status" value="3"/>
</dbReference>
<dbReference type="InterPro" id="IPR050825">
    <property type="entry name" value="RBM42_RBP45_47-like"/>
</dbReference>
<evidence type="ECO:0000256" key="5">
    <source>
        <dbReference type="ARBA" id="ARBA00057395"/>
    </source>
</evidence>
<dbReference type="InterPro" id="IPR000504">
    <property type="entry name" value="RRM_dom"/>
</dbReference>
<feature type="domain" description="RRM" evidence="10">
    <location>
        <begin position="432"/>
        <end position="511"/>
    </location>
</feature>
<evidence type="ECO:0000313" key="12">
    <source>
        <dbReference type="Proteomes" id="UP001211907"/>
    </source>
</evidence>
<comment type="subcellular location">
    <subcellularLocation>
        <location evidence="1">Nucleus</location>
    </subcellularLocation>
</comment>
<feature type="non-terminal residue" evidence="11">
    <location>
        <position position="690"/>
    </location>
</feature>
<dbReference type="SMART" id="SM00360">
    <property type="entry name" value="RRM"/>
    <property type="match status" value="3"/>
</dbReference>
<dbReference type="CDD" id="cd12345">
    <property type="entry name" value="RRM2_SECp43_like"/>
    <property type="match status" value="1"/>
</dbReference>
<comment type="similarity">
    <text evidence="6">Belongs to the polyadenylate-binding RBP47 family.</text>
</comment>
<dbReference type="AlphaFoldDB" id="A0AAD5XBY5"/>
<evidence type="ECO:0000256" key="9">
    <source>
        <dbReference type="SAM" id="MobiDB-lite"/>
    </source>
</evidence>
<dbReference type="FunFam" id="3.30.70.330:FF:000144">
    <property type="entry name" value="Polyadenylate-binding protein RBP47B"/>
    <property type="match status" value="1"/>
</dbReference>
<evidence type="ECO:0000256" key="3">
    <source>
        <dbReference type="ARBA" id="ARBA00022884"/>
    </source>
</evidence>
<comment type="function">
    <text evidence="5">Heterogeneous nuclear ribonucleoprotein (hnRNP)-protein binding the poly(A) tail of mRNA and probably involved in some steps of pre-mRNA maturation.</text>
</comment>
<dbReference type="CDD" id="cd12611">
    <property type="entry name" value="RRM1_NGR1_NAM8_like"/>
    <property type="match status" value="1"/>
</dbReference>
<dbReference type="PANTHER" id="PTHR47640">
    <property type="entry name" value="TRNA SELENOCYSTEINE 1-ASSOCIATED PROTEIN 1-RELATED-RELATED"/>
    <property type="match status" value="1"/>
</dbReference>
<keyword evidence="2" id="KW-0677">Repeat</keyword>
<evidence type="ECO:0000313" key="11">
    <source>
        <dbReference type="EMBL" id="KAJ3097359.1"/>
    </source>
</evidence>
<feature type="region of interest" description="Disordered" evidence="9">
    <location>
        <begin position="1"/>
        <end position="33"/>
    </location>
</feature>
<reference evidence="11" key="1">
    <citation type="submission" date="2020-05" db="EMBL/GenBank/DDBJ databases">
        <title>Phylogenomic resolution of chytrid fungi.</title>
        <authorList>
            <person name="Stajich J.E."/>
            <person name="Amses K."/>
            <person name="Simmons R."/>
            <person name="Seto K."/>
            <person name="Myers J."/>
            <person name="Bonds A."/>
            <person name="Quandt C.A."/>
            <person name="Barry K."/>
            <person name="Liu P."/>
            <person name="Grigoriev I."/>
            <person name="Longcore J.E."/>
            <person name="James T.Y."/>
        </authorList>
    </citation>
    <scope>NUCLEOTIDE SEQUENCE</scope>
    <source>
        <strain evidence="11">JEL0513</strain>
    </source>
</reference>
<proteinExistence type="inferred from homology"/>
<dbReference type="SUPFAM" id="SSF54928">
    <property type="entry name" value="RNA-binding domain, RBD"/>
    <property type="match status" value="2"/>
</dbReference>
<dbReference type="InterPro" id="IPR035979">
    <property type="entry name" value="RBD_domain_sf"/>
</dbReference>
<accession>A0AAD5XBY5</accession>
<dbReference type="GO" id="GO:0005634">
    <property type="term" value="C:nucleus"/>
    <property type="evidence" value="ECO:0007669"/>
    <property type="project" value="UniProtKB-SubCell"/>
</dbReference>
<dbReference type="Gene3D" id="6.20.250.70">
    <property type="match status" value="1"/>
</dbReference>
<keyword evidence="3 8" id="KW-0694">RNA-binding</keyword>
<gene>
    <name evidence="11" type="ORF">HK100_005379</name>
</gene>
<evidence type="ECO:0000256" key="8">
    <source>
        <dbReference type="PROSITE-ProRule" id="PRU00176"/>
    </source>
</evidence>
<dbReference type="EMBL" id="JADGJH010002515">
    <property type="protein sequence ID" value="KAJ3097359.1"/>
    <property type="molecule type" value="Genomic_DNA"/>
</dbReference>
<evidence type="ECO:0000256" key="4">
    <source>
        <dbReference type="ARBA" id="ARBA00023242"/>
    </source>
</evidence>
<comment type="caution">
    <text evidence="11">The sequence shown here is derived from an EMBL/GenBank/DDBJ whole genome shotgun (WGS) entry which is preliminary data.</text>
</comment>
<dbReference type="GO" id="GO:0005829">
    <property type="term" value="C:cytosol"/>
    <property type="evidence" value="ECO:0007669"/>
    <property type="project" value="TreeGrafter"/>
</dbReference>
<protein>
    <recommendedName>
        <fullName evidence="10">RRM domain-containing protein</fullName>
    </recommendedName>
</protein>
<evidence type="ECO:0000256" key="6">
    <source>
        <dbReference type="ARBA" id="ARBA00061069"/>
    </source>
</evidence>
<dbReference type="Proteomes" id="UP001211907">
    <property type="component" value="Unassembled WGS sequence"/>
</dbReference>
<dbReference type="InterPro" id="IPR012677">
    <property type="entry name" value="Nucleotide-bd_a/b_plait_sf"/>
</dbReference>
<comment type="subunit">
    <text evidence="7">Interacts with the poly(A) tail of mRNA in nucleus.</text>
</comment>
<evidence type="ECO:0000256" key="2">
    <source>
        <dbReference type="ARBA" id="ARBA00022737"/>
    </source>
</evidence>
<feature type="domain" description="RRM" evidence="10">
    <location>
        <begin position="613"/>
        <end position="685"/>
    </location>
</feature>
<feature type="domain" description="RRM" evidence="10">
    <location>
        <begin position="338"/>
        <end position="418"/>
    </location>
</feature>
<organism evidence="11 12">
    <name type="scientific">Physocladia obscura</name>
    <dbReference type="NCBI Taxonomy" id="109957"/>
    <lineage>
        <taxon>Eukaryota</taxon>
        <taxon>Fungi</taxon>
        <taxon>Fungi incertae sedis</taxon>
        <taxon>Chytridiomycota</taxon>
        <taxon>Chytridiomycota incertae sedis</taxon>
        <taxon>Chytridiomycetes</taxon>
        <taxon>Chytridiales</taxon>
        <taxon>Chytriomycetaceae</taxon>
        <taxon>Physocladia</taxon>
    </lineage>
</organism>
<dbReference type="GO" id="GO:0003729">
    <property type="term" value="F:mRNA binding"/>
    <property type="evidence" value="ECO:0007669"/>
    <property type="project" value="InterPro"/>
</dbReference>
<name>A0AAD5XBY5_9FUNG</name>